<reference evidence="2 3" key="1">
    <citation type="submission" date="2016-02" db="EMBL/GenBank/DDBJ databases">
        <authorList>
            <person name="Wen L."/>
            <person name="He K."/>
            <person name="Yang H."/>
        </authorList>
    </citation>
    <scope>NUCLEOTIDE SEQUENCE [LARGE SCALE GENOMIC DNA]</scope>
    <source>
        <strain evidence="2 3">CV58</strain>
    </source>
</reference>
<dbReference type="PANTHER" id="PTHR31435:SF9">
    <property type="entry name" value="PROTEIN NATD1"/>
    <property type="match status" value="1"/>
</dbReference>
<protein>
    <submittedName>
        <fullName evidence="2">Acetyltransferase</fullName>
    </submittedName>
</protein>
<dbReference type="InterPro" id="IPR016181">
    <property type="entry name" value="Acyl_CoA_acyltransferase"/>
</dbReference>
<dbReference type="PROSITE" id="PS51729">
    <property type="entry name" value="GNAT_YJDJ"/>
    <property type="match status" value="1"/>
</dbReference>
<proteinExistence type="predicted"/>
<comment type="caution">
    <text evidence="2">The sequence shown here is derived from an EMBL/GenBank/DDBJ whole genome shotgun (WGS) entry which is preliminary data.</text>
</comment>
<sequence length="92" mass="10498">MSEGVSIFHDQQAHRFEAVIDGAQAYLAYLELGQQTLDIYRVFVPGNLRKRGIAAALTEQALAWAEQMQYQVIPSCSYVERYMQRSQPLEDS</sequence>
<dbReference type="RefSeq" id="WP_068388266.1">
    <property type="nucleotide sequence ID" value="NZ_LSZO01000066.1"/>
</dbReference>
<dbReference type="InterPro" id="IPR031165">
    <property type="entry name" value="GNAT_YJDJ"/>
</dbReference>
<dbReference type="Proteomes" id="UP000072660">
    <property type="component" value="Unassembled WGS sequence"/>
</dbReference>
<dbReference type="GO" id="GO:0016740">
    <property type="term" value="F:transferase activity"/>
    <property type="evidence" value="ECO:0007669"/>
    <property type="project" value="UniProtKB-KW"/>
</dbReference>
<dbReference type="Pfam" id="PF14542">
    <property type="entry name" value="Acetyltransf_CG"/>
    <property type="match status" value="1"/>
</dbReference>
<evidence type="ECO:0000313" key="2">
    <source>
        <dbReference type="EMBL" id="KXU38852.1"/>
    </source>
</evidence>
<gene>
    <name evidence="2" type="ORF">AXE65_11715</name>
</gene>
<feature type="domain" description="N-acetyltransferase" evidence="1">
    <location>
        <begin position="8"/>
        <end position="92"/>
    </location>
</feature>
<dbReference type="InterPro" id="IPR045057">
    <property type="entry name" value="Gcn5-rel_NAT"/>
</dbReference>
<keyword evidence="2" id="KW-0808">Transferase</keyword>
<dbReference type="AlphaFoldDB" id="A0A139SWP6"/>
<evidence type="ECO:0000259" key="1">
    <source>
        <dbReference type="PROSITE" id="PS51729"/>
    </source>
</evidence>
<dbReference type="PANTHER" id="PTHR31435">
    <property type="entry name" value="PROTEIN NATD1"/>
    <property type="match status" value="1"/>
</dbReference>
<organism evidence="2 3">
    <name type="scientific">Ventosimonas gracilis</name>
    <dbReference type="NCBI Taxonomy" id="1680762"/>
    <lineage>
        <taxon>Bacteria</taxon>
        <taxon>Pseudomonadati</taxon>
        <taxon>Pseudomonadota</taxon>
        <taxon>Gammaproteobacteria</taxon>
        <taxon>Pseudomonadales</taxon>
        <taxon>Ventosimonadaceae</taxon>
        <taxon>Ventosimonas</taxon>
    </lineage>
</organism>
<keyword evidence="3" id="KW-1185">Reference proteome</keyword>
<dbReference type="OrthoDB" id="9813275at2"/>
<dbReference type="EMBL" id="LSZO01000066">
    <property type="protein sequence ID" value="KXU38852.1"/>
    <property type="molecule type" value="Genomic_DNA"/>
</dbReference>
<dbReference type="SUPFAM" id="SSF55729">
    <property type="entry name" value="Acyl-CoA N-acyltransferases (Nat)"/>
    <property type="match status" value="1"/>
</dbReference>
<accession>A0A139SWP6</accession>
<dbReference type="Gene3D" id="3.40.630.30">
    <property type="match status" value="1"/>
</dbReference>
<evidence type="ECO:0000313" key="3">
    <source>
        <dbReference type="Proteomes" id="UP000072660"/>
    </source>
</evidence>
<dbReference type="CDD" id="cd04301">
    <property type="entry name" value="NAT_SF"/>
    <property type="match status" value="1"/>
</dbReference>
<name>A0A139SWP6_9GAMM</name>